<sequence>MPNSSDCDPGVSTTLRITRSIKRACGDCHARKVKCDGAINGFPCRNCRLAKVHCVVPDRRKRRARVSGQSSTTGEERLAIQTSTQRRVVSSEPGPTEPIAHEHDEGSSQPEVSVSHRTADAEYARQNLVEFFSQDLQEKPIQTRLTYIGSDLSTLGYLVRQQSTNQRVHHYPSSNSYAPRIPGLQGVPAPNLIPKDAFVLPPRSVSDILIGAYFQHIHGIFPIIDQKEFLTQYINPTSAPPLLLFHVICLAGSHATSTLDNTQELKSAFFRRAKALFDGRYEEDRMHMVQAALLLTWFSDGGDDVGTNAWWWIGAATRIALGLGMHRDVGPSKMLERDKRTWRKIWWCLVQFDVLVSLCYGRPQNINLDDCDTPPLGVEDFDASTGEDEVSFCIHHAKLCADISLLLRAHFSLKTQKSPNNWSASLQALDAKLAEWLLNLPSALRDRGQPTSVYKSMLFLTYETALIQVHRLRLPSTDDIPSMDLLDNDRICIEAASKILFIFEELDKRSALQKCWFCAPSALFTALVQVQAQLRSDNPIISLQAQDKYASGLQILQRLSQHWLMAASVWRLFQFGPRTDDTRTTTQEVLPSIGNLLERNSANEGHQLIANQTASKQNAAEHEILTEEREWINFLSFEEEQPGDVHIQPNRWEESSSEWQSLYWRDSLGGLDLQQPDPPRSIP</sequence>
<evidence type="ECO:0000259" key="8">
    <source>
        <dbReference type="PROSITE" id="PS50048"/>
    </source>
</evidence>
<keyword evidence="3" id="KW-0805">Transcription regulation</keyword>
<keyword evidence="1" id="KW-0479">Metal-binding</keyword>
<feature type="domain" description="Zn(2)-C6 fungal-type" evidence="8">
    <location>
        <begin position="24"/>
        <end position="56"/>
    </location>
</feature>
<dbReference type="SUPFAM" id="SSF57701">
    <property type="entry name" value="Zn2/Cys6 DNA-binding domain"/>
    <property type="match status" value="1"/>
</dbReference>
<dbReference type="EMBL" id="JAWRVG010000007">
    <property type="protein sequence ID" value="KAK4081193.1"/>
    <property type="molecule type" value="Genomic_DNA"/>
</dbReference>
<evidence type="ECO:0000256" key="4">
    <source>
        <dbReference type="ARBA" id="ARBA00023125"/>
    </source>
</evidence>
<dbReference type="InterPro" id="IPR052073">
    <property type="entry name" value="Amide_Lactam_Regulators"/>
</dbReference>
<dbReference type="InterPro" id="IPR007219">
    <property type="entry name" value="XnlR_reg_dom"/>
</dbReference>
<dbReference type="Gene3D" id="4.10.240.10">
    <property type="entry name" value="Zn(2)-C6 fungal-type DNA-binding domain"/>
    <property type="match status" value="1"/>
</dbReference>
<dbReference type="Pfam" id="PF00172">
    <property type="entry name" value="Zn_clus"/>
    <property type="match status" value="1"/>
</dbReference>
<dbReference type="InterPro" id="IPR001138">
    <property type="entry name" value="Zn2Cys6_DnaBD"/>
</dbReference>
<dbReference type="GO" id="GO:0003677">
    <property type="term" value="F:DNA binding"/>
    <property type="evidence" value="ECO:0007669"/>
    <property type="project" value="UniProtKB-KW"/>
</dbReference>
<evidence type="ECO:0000313" key="10">
    <source>
        <dbReference type="Proteomes" id="UP001273209"/>
    </source>
</evidence>
<protein>
    <submittedName>
        <fullName evidence="9">Transcriptional regulator family: Fungal Specific TF</fullName>
    </submittedName>
</protein>
<keyword evidence="2" id="KW-0862">Zinc</keyword>
<organism evidence="9 10">
    <name type="scientific">Trichoderma aggressivum f. europaeum</name>
    <dbReference type="NCBI Taxonomy" id="173218"/>
    <lineage>
        <taxon>Eukaryota</taxon>
        <taxon>Fungi</taxon>
        <taxon>Dikarya</taxon>
        <taxon>Ascomycota</taxon>
        <taxon>Pezizomycotina</taxon>
        <taxon>Sordariomycetes</taxon>
        <taxon>Hypocreomycetidae</taxon>
        <taxon>Hypocreales</taxon>
        <taxon>Hypocreaceae</taxon>
        <taxon>Trichoderma</taxon>
    </lineage>
</organism>
<dbReference type="GO" id="GO:0006351">
    <property type="term" value="P:DNA-templated transcription"/>
    <property type="evidence" value="ECO:0007669"/>
    <property type="project" value="InterPro"/>
</dbReference>
<evidence type="ECO:0000256" key="7">
    <source>
        <dbReference type="SAM" id="MobiDB-lite"/>
    </source>
</evidence>
<dbReference type="GeneID" id="87916843"/>
<dbReference type="RefSeq" id="XP_062758342.1">
    <property type="nucleotide sequence ID" value="XM_062896938.1"/>
</dbReference>
<evidence type="ECO:0000256" key="2">
    <source>
        <dbReference type="ARBA" id="ARBA00022833"/>
    </source>
</evidence>
<keyword evidence="5" id="KW-0804">Transcription</keyword>
<accession>A0AAE1M1T6</accession>
<evidence type="ECO:0000313" key="9">
    <source>
        <dbReference type="EMBL" id="KAK4081193.1"/>
    </source>
</evidence>
<gene>
    <name evidence="9" type="ORF">Triagg1_2725</name>
</gene>
<dbReference type="Proteomes" id="UP001273209">
    <property type="component" value="Unassembled WGS sequence"/>
</dbReference>
<name>A0AAE1M1T6_9HYPO</name>
<dbReference type="GO" id="GO:0000981">
    <property type="term" value="F:DNA-binding transcription factor activity, RNA polymerase II-specific"/>
    <property type="evidence" value="ECO:0007669"/>
    <property type="project" value="InterPro"/>
</dbReference>
<evidence type="ECO:0000256" key="5">
    <source>
        <dbReference type="ARBA" id="ARBA00023163"/>
    </source>
</evidence>
<dbReference type="PANTHER" id="PTHR47171">
    <property type="entry name" value="FARA-RELATED"/>
    <property type="match status" value="1"/>
</dbReference>
<keyword evidence="4" id="KW-0238">DNA-binding</keyword>
<dbReference type="SMART" id="SM00066">
    <property type="entry name" value="GAL4"/>
    <property type="match status" value="1"/>
</dbReference>
<reference evidence="9" key="1">
    <citation type="submission" date="2023-11" db="EMBL/GenBank/DDBJ databases">
        <title>The genome sequences of three competitors of mushroom-forming fungi.</title>
        <authorList>
            <person name="Beijen E."/>
            <person name="Ohm R.A."/>
        </authorList>
    </citation>
    <scope>NUCLEOTIDE SEQUENCE</scope>
    <source>
        <strain evidence="9">CBS 100526</strain>
    </source>
</reference>
<keyword evidence="6" id="KW-0539">Nucleus</keyword>
<dbReference type="InterPro" id="IPR036864">
    <property type="entry name" value="Zn2-C6_fun-type_DNA-bd_sf"/>
</dbReference>
<proteinExistence type="predicted"/>
<evidence type="ECO:0000256" key="6">
    <source>
        <dbReference type="ARBA" id="ARBA00023242"/>
    </source>
</evidence>
<dbReference type="PROSITE" id="PS50048">
    <property type="entry name" value="ZN2_CY6_FUNGAL_2"/>
    <property type="match status" value="1"/>
</dbReference>
<dbReference type="CDD" id="cd00067">
    <property type="entry name" value="GAL4"/>
    <property type="match status" value="1"/>
</dbReference>
<dbReference type="CDD" id="cd12148">
    <property type="entry name" value="fungal_TF_MHR"/>
    <property type="match status" value="1"/>
</dbReference>
<evidence type="ECO:0000256" key="1">
    <source>
        <dbReference type="ARBA" id="ARBA00022723"/>
    </source>
</evidence>
<dbReference type="GO" id="GO:0008270">
    <property type="term" value="F:zinc ion binding"/>
    <property type="evidence" value="ECO:0007669"/>
    <property type="project" value="InterPro"/>
</dbReference>
<dbReference type="SMART" id="SM00906">
    <property type="entry name" value="Fungal_trans"/>
    <property type="match status" value="1"/>
</dbReference>
<dbReference type="AlphaFoldDB" id="A0AAE1M1T6"/>
<dbReference type="PROSITE" id="PS00463">
    <property type="entry name" value="ZN2_CY6_FUNGAL_1"/>
    <property type="match status" value="1"/>
</dbReference>
<keyword evidence="10" id="KW-1185">Reference proteome</keyword>
<dbReference type="PANTHER" id="PTHR47171:SF4">
    <property type="entry name" value="ACETAMIDASE REGULATORY PROTEIN"/>
    <property type="match status" value="1"/>
</dbReference>
<feature type="region of interest" description="Disordered" evidence="7">
    <location>
        <begin position="60"/>
        <end position="111"/>
    </location>
</feature>
<dbReference type="Pfam" id="PF04082">
    <property type="entry name" value="Fungal_trans"/>
    <property type="match status" value="1"/>
</dbReference>
<comment type="caution">
    <text evidence="9">The sequence shown here is derived from an EMBL/GenBank/DDBJ whole genome shotgun (WGS) entry which is preliminary data.</text>
</comment>
<evidence type="ECO:0000256" key="3">
    <source>
        <dbReference type="ARBA" id="ARBA00023015"/>
    </source>
</evidence>